<gene>
    <name evidence="7" type="ORF">PBT88_06170</name>
</gene>
<feature type="signal peptide" evidence="4">
    <location>
        <begin position="1"/>
        <end position="21"/>
    </location>
</feature>
<dbReference type="Proteomes" id="UP001210865">
    <property type="component" value="Chromosome"/>
</dbReference>
<evidence type="ECO:0000313" key="8">
    <source>
        <dbReference type="Proteomes" id="UP001210865"/>
    </source>
</evidence>
<evidence type="ECO:0000256" key="4">
    <source>
        <dbReference type="SAM" id="SignalP"/>
    </source>
</evidence>
<keyword evidence="3" id="KW-0998">Cell outer membrane</keyword>
<proteinExistence type="predicted"/>
<evidence type="ECO:0000256" key="3">
    <source>
        <dbReference type="ARBA" id="ARBA00023237"/>
    </source>
</evidence>
<dbReference type="RefSeq" id="WP_270078335.1">
    <property type="nucleotide sequence ID" value="NZ_CP115174.1"/>
</dbReference>
<dbReference type="PANTHER" id="PTHR34597">
    <property type="entry name" value="SLR1661 PROTEIN"/>
    <property type="match status" value="1"/>
</dbReference>
<keyword evidence="1" id="KW-1134">Transmembrane beta strand</keyword>
<protein>
    <recommendedName>
        <fullName evidence="9">ShlB/FhaC/HecB family hemolysin secretion/activation protein</fullName>
    </recommendedName>
</protein>
<evidence type="ECO:0000256" key="2">
    <source>
        <dbReference type="ARBA" id="ARBA00022692"/>
    </source>
</evidence>
<accession>A0ABY7NQ82</accession>
<dbReference type="Gene3D" id="2.40.160.50">
    <property type="entry name" value="membrane protein fhac: a member of the omp85/tpsb transporter family"/>
    <property type="match status" value="1"/>
</dbReference>
<feature type="domain" description="Haemolysin activator HlyB C-terminal" evidence="5">
    <location>
        <begin position="221"/>
        <end position="506"/>
    </location>
</feature>
<feature type="chain" id="PRO_5047391224" description="ShlB/FhaC/HecB family hemolysin secretion/activation protein" evidence="4">
    <location>
        <begin position="22"/>
        <end position="546"/>
    </location>
</feature>
<dbReference type="InterPro" id="IPR005565">
    <property type="entry name" value="Hemolysn_activator_HlyB_C"/>
</dbReference>
<feature type="domain" description="Polypeptide-transport-associated ShlB-type" evidence="6">
    <location>
        <begin position="72"/>
        <end position="143"/>
    </location>
</feature>
<keyword evidence="1" id="KW-0472">Membrane</keyword>
<keyword evidence="2" id="KW-0812">Transmembrane</keyword>
<dbReference type="Pfam" id="PF03865">
    <property type="entry name" value="ShlB"/>
    <property type="match status" value="1"/>
</dbReference>
<dbReference type="InterPro" id="IPR013686">
    <property type="entry name" value="Polypept-transport_assoc_ShlB"/>
</dbReference>
<keyword evidence="4" id="KW-0732">Signal</keyword>
<dbReference type="EMBL" id="CP115174">
    <property type="protein sequence ID" value="WBO23704.1"/>
    <property type="molecule type" value="Genomic_DNA"/>
</dbReference>
<keyword evidence="8" id="KW-1185">Reference proteome</keyword>
<sequence length="546" mass="57408">MRSSRLFAGGLAALWVAAAHGQAVPGSPTGLLIDQGRMAATRQAPSSAPVAPPATPDHVTSVAQGASNAGLIKGVRFDGVEAPAGVAAAARPFLGRPASTETLQALANALSDAYGRSAIALYTIGIPAQSFEGGILHVRIAEGYIEQAIVTGDIGKSSVKLVQQYAKVMAVERPLRKSSLQRYLSLIRDIPGLSVEAKLLRGDRPGGVRLVLILKQRTHDFALSFDNQTQQQLSDGEFQAQGKLYGALRPGDETDVTLATSTNFKAFQYANLTHSTPLGADGTRATVSVAHLATRTRHSHIKGNADIASFGISHPLIRSYQRNLTVSASLDAVNSDNAVLGSLLARERTRAARAAAIFSDSGAKHVLSASLIVSRGLDGLGADTATTLADPRFIKINGTLSLSRSLGKHFVARLNGAGQWSDDALPAVERFLVGGANYGRAFPVATLAADRGAAGSAEIAWRPALPKAFANSELYLFGDKAGVRYVARGPIPAASYDLASAGGGVRLAFRDKGELDLEAARRIDSPYPGFDKDWQLNVAWRLALGH</sequence>
<evidence type="ECO:0000256" key="1">
    <source>
        <dbReference type="ARBA" id="ARBA00022452"/>
    </source>
</evidence>
<organism evidence="7 8">
    <name type="scientific">Sphingomonas abietis</name>
    <dbReference type="NCBI Taxonomy" id="3012344"/>
    <lineage>
        <taxon>Bacteria</taxon>
        <taxon>Pseudomonadati</taxon>
        <taxon>Pseudomonadota</taxon>
        <taxon>Alphaproteobacteria</taxon>
        <taxon>Sphingomonadales</taxon>
        <taxon>Sphingomonadaceae</taxon>
        <taxon>Sphingomonas</taxon>
    </lineage>
</organism>
<evidence type="ECO:0000313" key="7">
    <source>
        <dbReference type="EMBL" id="WBO23704.1"/>
    </source>
</evidence>
<evidence type="ECO:0000259" key="5">
    <source>
        <dbReference type="Pfam" id="PF03865"/>
    </source>
</evidence>
<dbReference type="InterPro" id="IPR051544">
    <property type="entry name" value="TPS_OM_transporter"/>
</dbReference>
<evidence type="ECO:0008006" key="9">
    <source>
        <dbReference type="Google" id="ProtNLM"/>
    </source>
</evidence>
<reference evidence="7 8" key="1">
    <citation type="submission" date="2022-12" db="EMBL/GenBank/DDBJ databases">
        <title>Sphingomonas abieness sp. nov., an endophytic bacterium isolated from Abies koreana.</title>
        <authorList>
            <person name="Jiang L."/>
            <person name="Lee J."/>
        </authorList>
    </citation>
    <scope>NUCLEOTIDE SEQUENCE [LARGE SCALE GENOMIC DNA]</scope>
    <source>
        <strain evidence="8">PAMB 00755</strain>
    </source>
</reference>
<dbReference type="PANTHER" id="PTHR34597:SF6">
    <property type="entry name" value="BLR6126 PROTEIN"/>
    <property type="match status" value="1"/>
</dbReference>
<dbReference type="Pfam" id="PF08479">
    <property type="entry name" value="POTRA_2"/>
    <property type="match status" value="1"/>
</dbReference>
<evidence type="ECO:0000259" key="6">
    <source>
        <dbReference type="Pfam" id="PF08479"/>
    </source>
</evidence>
<name>A0ABY7NQ82_9SPHN</name>